<name>A0AAV7NA65_PLEWA</name>
<protein>
    <submittedName>
        <fullName evidence="2">Uncharacterized protein</fullName>
    </submittedName>
</protein>
<evidence type="ECO:0000313" key="3">
    <source>
        <dbReference type="Proteomes" id="UP001066276"/>
    </source>
</evidence>
<feature type="compositionally biased region" description="Low complexity" evidence="1">
    <location>
        <begin position="354"/>
        <end position="374"/>
    </location>
</feature>
<evidence type="ECO:0000313" key="2">
    <source>
        <dbReference type="EMBL" id="KAJ1112876.1"/>
    </source>
</evidence>
<feature type="compositionally biased region" description="Low complexity" evidence="1">
    <location>
        <begin position="288"/>
        <end position="300"/>
    </location>
</feature>
<feature type="compositionally biased region" description="Low complexity" evidence="1">
    <location>
        <begin position="13"/>
        <end position="23"/>
    </location>
</feature>
<gene>
    <name evidence="2" type="ORF">NDU88_001137</name>
</gene>
<feature type="compositionally biased region" description="Low complexity" evidence="1">
    <location>
        <begin position="58"/>
        <end position="69"/>
    </location>
</feature>
<feature type="compositionally biased region" description="Polar residues" evidence="1">
    <location>
        <begin position="309"/>
        <end position="332"/>
    </location>
</feature>
<proteinExistence type="predicted"/>
<feature type="compositionally biased region" description="Low complexity" evidence="1">
    <location>
        <begin position="534"/>
        <end position="550"/>
    </location>
</feature>
<feature type="region of interest" description="Disordered" evidence="1">
    <location>
        <begin position="432"/>
        <end position="468"/>
    </location>
</feature>
<sequence length="790" mass="82344">MTTSEFLTTPGGSDQSSSSVTSIESFSSTDETIVTTHFETVIPVKSTLPASSKNSLQTTENSINSETTTAVSTEQPSSASTFNLTQSLTETSSSNPLSTNTSRASVSSDFTIHSGTNIPDDSLKTVSLSPMSTENELISASDSTYSTFSFHTSAMEKTTGLISVSTSAIQSPFTESTTIQNGETSIILTTAQTATVNTTTNGLTLSSSTEENSTVHESTKEISTSTLHLRETAAEMSSSSSLSTGTNIPSVSAEFATYSTTNTPDEFRTVNTVSLSMMSTPNEPETVSDSTFSSSSFDTSAMEGKTELISGSTSATKGPVAASTTTQNGETSIIQTTAQPATSAPASKGLTSYSPIEESAAETPASEPSSYSSSFTSIQVTPSEYSSASGSTNQLLSSVTSSVSISSTDLTLFRTHSETVSFSAFARASELTSGRYTPEHSTPPASSDSSLRTTENNIQSETTNEINTEKPFSATAVHLTESTVEMFSSIPLNTDATSPMVSSIFTTYSATNTPNKMSTLETVPLPMMSSTNKPTTAADSSYSSPSFDTSGMEERTEVMPGSTSLIESSVPEITTIATEEGTHMQTTTPAAVSTADNNGVASPLTEVISTTQESTTGMFSALSRFPSSFTSLHRTATEPDTIPSTREEGFSSMSFPESLLSTGSPAVHTQYGAASLSVTTQTSIKTTGVGIFNYSTVETAASTSLTSESHSLFATGTNNHKKTTALSYSTTEEGTEIPQPAFTSAITDSTFNTNALSSIVQQSPSTSAAILPSTSSYTPNEATLSSLMST</sequence>
<comment type="caution">
    <text evidence="2">The sequence shown here is derived from an EMBL/GenBank/DDBJ whole genome shotgun (WGS) entry which is preliminary data.</text>
</comment>
<feature type="compositionally biased region" description="Low complexity" evidence="1">
    <location>
        <begin position="202"/>
        <end position="212"/>
    </location>
</feature>
<feature type="compositionally biased region" description="Polar residues" evidence="1">
    <location>
        <begin position="70"/>
        <end position="81"/>
    </location>
</feature>
<feature type="compositionally biased region" description="Low complexity" evidence="1">
    <location>
        <begin position="333"/>
        <end position="347"/>
    </location>
</feature>
<evidence type="ECO:0000256" key="1">
    <source>
        <dbReference type="SAM" id="MobiDB-lite"/>
    </source>
</evidence>
<feature type="non-terminal residue" evidence="2">
    <location>
        <position position="790"/>
    </location>
</feature>
<feature type="region of interest" description="Disordered" evidence="1">
    <location>
        <begin position="531"/>
        <end position="553"/>
    </location>
</feature>
<reference evidence="2" key="1">
    <citation type="journal article" date="2022" name="bioRxiv">
        <title>Sequencing and chromosome-scale assembly of the giantPleurodeles waltlgenome.</title>
        <authorList>
            <person name="Brown T."/>
            <person name="Elewa A."/>
            <person name="Iarovenko S."/>
            <person name="Subramanian E."/>
            <person name="Araus A.J."/>
            <person name="Petzold A."/>
            <person name="Susuki M."/>
            <person name="Suzuki K.-i.T."/>
            <person name="Hayashi T."/>
            <person name="Toyoda A."/>
            <person name="Oliveira C."/>
            <person name="Osipova E."/>
            <person name="Leigh N.D."/>
            <person name="Simon A."/>
            <person name="Yun M.H."/>
        </authorList>
    </citation>
    <scope>NUCLEOTIDE SEQUENCE</scope>
    <source>
        <strain evidence="2">20211129_DDA</strain>
        <tissue evidence="2">Liver</tissue>
    </source>
</reference>
<feature type="region of interest" description="Disordered" evidence="1">
    <location>
        <begin position="50"/>
        <end position="81"/>
    </location>
</feature>
<feature type="compositionally biased region" description="Polar residues" evidence="1">
    <location>
        <begin position="432"/>
        <end position="466"/>
    </location>
</feature>
<keyword evidence="3" id="KW-1185">Reference proteome</keyword>
<dbReference type="AlphaFoldDB" id="A0AAV7NA65"/>
<accession>A0AAV7NA65</accession>
<feature type="region of interest" description="Disordered" evidence="1">
    <location>
        <begin position="278"/>
        <end position="375"/>
    </location>
</feature>
<feature type="compositionally biased region" description="Polar residues" evidence="1">
    <location>
        <begin position="1"/>
        <end position="12"/>
    </location>
</feature>
<dbReference type="EMBL" id="JANPWB010000012">
    <property type="protein sequence ID" value="KAJ1112876.1"/>
    <property type="molecule type" value="Genomic_DNA"/>
</dbReference>
<organism evidence="2 3">
    <name type="scientific">Pleurodeles waltl</name>
    <name type="common">Iberian ribbed newt</name>
    <dbReference type="NCBI Taxonomy" id="8319"/>
    <lineage>
        <taxon>Eukaryota</taxon>
        <taxon>Metazoa</taxon>
        <taxon>Chordata</taxon>
        <taxon>Craniata</taxon>
        <taxon>Vertebrata</taxon>
        <taxon>Euteleostomi</taxon>
        <taxon>Amphibia</taxon>
        <taxon>Batrachia</taxon>
        <taxon>Caudata</taxon>
        <taxon>Salamandroidea</taxon>
        <taxon>Salamandridae</taxon>
        <taxon>Pleurodelinae</taxon>
        <taxon>Pleurodeles</taxon>
    </lineage>
</organism>
<dbReference type="Proteomes" id="UP001066276">
    <property type="component" value="Chromosome 8"/>
</dbReference>
<feature type="region of interest" description="Disordered" evidence="1">
    <location>
        <begin position="1"/>
        <end position="23"/>
    </location>
</feature>
<feature type="compositionally biased region" description="Polar residues" evidence="1">
    <location>
        <begin position="278"/>
        <end position="287"/>
    </location>
</feature>
<feature type="region of interest" description="Disordered" evidence="1">
    <location>
        <begin position="202"/>
        <end position="224"/>
    </location>
</feature>